<keyword evidence="4" id="KW-1185">Reference proteome</keyword>
<dbReference type="Pfam" id="PF09588">
    <property type="entry name" value="YqaJ"/>
    <property type="match status" value="1"/>
</dbReference>
<comment type="caution">
    <text evidence="3">The sequence shown here is derived from an EMBL/GenBank/DDBJ whole genome shotgun (WGS) entry which is preliminary data.</text>
</comment>
<dbReference type="EMBL" id="JAROCB010000005">
    <property type="protein sequence ID" value="MDN4599234.1"/>
    <property type="molecule type" value="Genomic_DNA"/>
</dbReference>
<name>A0ABT8J4P2_9MICO</name>
<feature type="region of interest" description="Disordered" evidence="1">
    <location>
        <begin position="245"/>
        <end position="273"/>
    </location>
</feature>
<dbReference type="InterPro" id="IPR011335">
    <property type="entry name" value="Restrct_endonuc-II-like"/>
</dbReference>
<dbReference type="InterPro" id="IPR019080">
    <property type="entry name" value="YqaJ_viral_recombinase"/>
</dbReference>
<organism evidence="3 4">
    <name type="scientific">Leifsonia virtsii</name>
    <dbReference type="NCBI Taxonomy" id="3035915"/>
    <lineage>
        <taxon>Bacteria</taxon>
        <taxon>Bacillati</taxon>
        <taxon>Actinomycetota</taxon>
        <taxon>Actinomycetes</taxon>
        <taxon>Micrococcales</taxon>
        <taxon>Microbacteriaceae</taxon>
        <taxon>Leifsonia</taxon>
    </lineage>
</organism>
<reference evidence="3" key="1">
    <citation type="submission" date="2023-03" db="EMBL/GenBank/DDBJ databases">
        <title>MT1 and MT2 Draft Genomes of Novel Species.</title>
        <authorList>
            <person name="Venkateswaran K."/>
        </authorList>
    </citation>
    <scope>NUCLEOTIDE SEQUENCE</scope>
    <source>
        <strain evidence="3">F6_8S_P_1A</strain>
    </source>
</reference>
<protein>
    <submittedName>
        <fullName evidence="3">YqaJ viral recombinase family protein</fullName>
    </submittedName>
</protein>
<dbReference type="SUPFAM" id="SSF52980">
    <property type="entry name" value="Restriction endonuclease-like"/>
    <property type="match status" value="1"/>
</dbReference>
<proteinExistence type="predicted"/>
<evidence type="ECO:0000313" key="4">
    <source>
        <dbReference type="Proteomes" id="UP001174210"/>
    </source>
</evidence>
<evidence type="ECO:0000256" key="1">
    <source>
        <dbReference type="SAM" id="MobiDB-lite"/>
    </source>
</evidence>
<feature type="domain" description="YqaJ viral recombinase" evidence="2">
    <location>
        <begin position="68"/>
        <end position="191"/>
    </location>
</feature>
<sequence>MTAGVGRTRHNGQVLDSAPYRTADLYRPAVLADLSPARPAPVPVIPAVPGETGHLARVVASSSDRAGWLRARSRGITATDVAKLSTPRSVRAAAYDKLHGTGFSGNVFTQHGRSREPEIAAWVAATHGIEPSDLLFHAERDRRHLATPDGLILRTGGRIELAEIKTTNKPFRSIPRHYLRQIWWQQYVLGAERTLFVWEQHDGFVPLRDEPECRWVDRDEAEIAKLVALAADLIELLRQATSSAAPASGSSAAASAPSTTVPEPSGTRASATA</sequence>
<gene>
    <name evidence="3" type="ORF">P5G59_18935</name>
</gene>
<feature type="compositionally biased region" description="Low complexity" evidence="1">
    <location>
        <begin position="245"/>
        <end position="265"/>
    </location>
</feature>
<accession>A0ABT8J4P2</accession>
<dbReference type="Gene3D" id="3.90.320.10">
    <property type="match status" value="1"/>
</dbReference>
<evidence type="ECO:0000259" key="2">
    <source>
        <dbReference type="Pfam" id="PF09588"/>
    </source>
</evidence>
<evidence type="ECO:0000313" key="3">
    <source>
        <dbReference type="EMBL" id="MDN4599234.1"/>
    </source>
</evidence>
<dbReference type="InterPro" id="IPR011604">
    <property type="entry name" value="PDDEXK-like_dom_sf"/>
</dbReference>
<dbReference type="Proteomes" id="UP001174210">
    <property type="component" value="Unassembled WGS sequence"/>
</dbReference>